<organism evidence="2 3">
    <name type="scientific">Actinoplanes octamycinicus</name>
    <dbReference type="NCBI Taxonomy" id="135948"/>
    <lineage>
        <taxon>Bacteria</taxon>
        <taxon>Bacillati</taxon>
        <taxon>Actinomycetota</taxon>
        <taxon>Actinomycetes</taxon>
        <taxon>Micromonosporales</taxon>
        <taxon>Micromonosporaceae</taxon>
        <taxon>Actinoplanes</taxon>
    </lineage>
</organism>
<reference evidence="2 3" key="1">
    <citation type="submission" date="2020-08" db="EMBL/GenBank/DDBJ databases">
        <title>Sequencing the genomes of 1000 actinobacteria strains.</title>
        <authorList>
            <person name="Klenk H.-P."/>
        </authorList>
    </citation>
    <scope>NUCLEOTIDE SEQUENCE [LARGE SCALE GENOMIC DNA]</scope>
    <source>
        <strain evidence="2 3">DSM 45809</strain>
    </source>
</reference>
<name>A0A7W7H1Y4_9ACTN</name>
<evidence type="ECO:0008006" key="4">
    <source>
        <dbReference type="Google" id="ProtNLM"/>
    </source>
</evidence>
<dbReference type="PROSITE" id="PS51257">
    <property type="entry name" value="PROKAR_LIPOPROTEIN"/>
    <property type="match status" value="1"/>
</dbReference>
<dbReference type="EMBL" id="JACHNB010000001">
    <property type="protein sequence ID" value="MBB4742496.1"/>
    <property type="molecule type" value="Genomic_DNA"/>
</dbReference>
<dbReference type="RefSeq" id="WP_185042851.1">
    <property type="nucleotide sequence ID" value="NZ_BAABFG010000005.1"/>
</dbReference>
<evidence type="ECO:0000256" key="1">
    <source>
        <dbReference type="SAM" id="MobiDB-lite"/>
    </source>
</evidence>
<feature type="region of interest" description="Disordered" evidence="1">
    <location>
        <begin position="179"/>
        <end position="264"/>
    </location>
</feature>
<protein>
    <recommendedName>
        <fullName evidence="4">Lipoprotein</fullName>
    </recommendedName>
</protein>
<keyword evidence="3" id="KW-1185">Reference proteome</keyword>
<feature type="compositionally biased region" description="Low complexity" evidence="1">
    <location>
        <begin position="183"/>
        <end position="264"/>
    </location>
</feature>
<comment type="caution">
    <text evidence="2">The sequence shown here is derived from an EMBL/GenBank/DDBJ whole genome shotgun (WGS) entry which is preliminary data.</text>
</comment>
<dbReference type="AlphaFoldDB" id="A0A7W7H1Y4"/>
<evidence type="ECO:0000313" key="2">
    <source>
        <dbReference type="EMBL" id="MBB4742496.1"/>
    </source>
</evidence>
<proteinExistence type="predicted"/>
<dbReference type="Proteomes" id="UP000546162">
    <property type="component" value="Unassembled WGS sequence"/>
</dbReference>
<accession>A0A7W7H1Y4</accession>
<sequence length="333" mass="32894">MHDQLRRFTAGTVLLAGVLTLAGCTSGTTTSDQAGQPAPMVSSALPADPAAALAQAATRLGTESARFTMIFGKGEKSEQKTSGTVDSATGDWELIGSAYVVRRIGDDLYVKLTAEPELSNYAGQYADDLGKWVHQAAPAEGGSALALGKDFPWTPARAASGMIAPARTADRIYQGTVSAEAQAADPATSGGPAAAGSPAPSAEPAGSAGPAAAGTPGASAEPARSAGPATAGSPAASAEPAGSAGPATAGSPAPSGSPGAAAESMKAAEPVCTAELDIAGRFSRISTAADAKAPSMVLTFTDYGVPVQIATPPADQIVEDHLFTFAHLSAIFA</sequence>
<gene>
    <name evidence="2" type="ORF">BJY16_005955</name>
</gene>
<evidence type="ECO:0000313" key="3">
    <source>
        <dbReference type="Proteomes" id="UP000546162"/>
    </source>
</evidence>